<evidence type="ECO:0000313" key="2">
    <source>
        <dbReference type="EMBL" id="GFS30700.1"/>
    </source>
</evidence>
<organism evidence="2 3">
    <name type="scientific">Actinidia rufa</name>
    <dbReference type="NCBI Taxonomy" id="165716"/>
    <lineage>
        <taxon>Eukaryota</taxon>
        <taxon>Viridiplantae</taxon>
        <taxon>Streptophyta</taxon>
        <taxon>Embryophyta</taxon>
        <taxon>Tracheophyta</taxon>
        <taxon>Spermatophyta</taxon>
        <taxon>Magnoliopsida</taxon>
        <taxon>eudicotyledons</taxon>
        <taxon>Gunneridae</taxon>
        <taxon>Pentapetalae</taxon>
        <taxon>asterids</taxon>
        <taxon>Ericales</taxon>
        <taxon>Actinidiaceae</taxon>
        <taxon>Actinidia</taxon>
    </lineage>
</organism>
<feature type="compositionally biased region" description="Basic and acidic residues" evidence="1">
    <location>
        <begin position="27"/>
        <end position="39"/>
    </location>
</feature>
<sequence>MEIFGGFEFSDTSKTARKKRSNLARRPRNDSRPLVDCRDNSSPSTQPSDNVSRASSDENNGDGSNCWKKGRNLNQCTSRASSTNLVEVDTTSKINREDIEVRVSNEGHIVSNRERKHSLIDSKRCSEGVLAPSNWKCASNVRKDLVFQSRTTDTQISMTISAGYSSGPPGQSEVASDDPGSDNKVRKVRLKVGGATRSIHANSTPIGASMGGSSSTKSSRSSNTPRRPRTWQKLILQANWIATIFQEAEDDCTEALNLDDRYIEACSCRSTARKELGKLKGSMEDAEFSLRLEPNNQEIKKQYVEAKSLYDKELLKKASGALRSSVSVEKAGKSKVVVNGDVGGVQSVSSSSQKIGATAIQEDHNKVEKKILLEQLNLIVHVLANARGFLMLLMVNACGCASGCEFITLLDVLELNEHHGNNGIFLLLTVMEKFLQIHTSILEIESKTTRSKGQEADTSCEDGGDGVQSSGLESSKKNQRKKELQGSVQELAAQAASLAKVEAAKKNHTTKFSLSV</sequence>
<feature type="region of interest" description="Disordered" evidence="1">
    <location>
        <begin position="1"/>
        <end position="67"/>
    </location>
</feature>
<keyword evidence="3" id="KW-1185">Reference proteome</keyword>
<protein>
    <submittedName>
        <fullName evidence="2">Tetratricopeptide repeat (TPR)-like superfamily protein</fullName>
    </submittedName>
</protein>
<feature type="compositionally biased region" description="Low complexity" evidence="1">
    <location>
        <begin position="213"/>
        <end position="225"/>
    </location>
</feature>
<feature type="compositionally biased region" description="Polar residues" evidence="1">
    <location>
        <begin position="40"/>
        <end position="63"/>
    </location>
</feature>
<accession>A0A7J0DA03</accession>
<dbReference type="PANTHER" id="PTHR47329:SF1">
    <property type="entry name" value="OS05G0129900 PROTEIN"/>
    <property type="match status" value="1"/>
</dbReference>
<dbReference type="AlphaFoldDB" id="A0A7J0DA03"/>
<dbReference type="InterPro" id="IPR011990">
    <property type="entry name" value="TPR-like_helical_dom_sf"/>
</dbReference>
<feature type="compositionally biased region" description="Basic residues" evidence="1">
    <location>
        <begin position="15"/>
        <end position="26"/>
    </location>
</feature>
<dbReference type="PANTHER" id="PTHR47329">
    <property type="entry name" value="OS05G0129900 PROTEIN"/>
    <property type="match status" value="1"/>
</dbReference>
<name>A0A7J0DA03_9ERIC</name>
<dbReference type="OrthoDB" id="629492at2759"/>
<dbReference type="EMBL" id="BJWL01000126">
    <property type="protein sequence ID" value="GFS30700.1"/>
    <property type="molecule type" value="Genomic_DNA"/>
</dbReference>
<feature type="region of interest" description="Disordered" evidence="1">
    <location>
        <begin position="448"/>
        <end position="486"/>
    </location>
</feature>
<reference evidence="3" key="1">
    <citation type="submission" date="2019-07" db="EMBL/GenBank/DDBJ databases">
        <title>De Novo Assembly of kiwifruit Actinidia rufa.</title>
        <authorList>
            <person name="Sugita-Konishi S."/>
            <person name="Sato K."/>
            <person name="Mori E."/>
            <person name="Abe Y."/>
            <person name="Kisaki G."/>
            <person name="Hamano K."/>
            <person name="Suezawa K."/>
            <person name="Otani M."/>
            <person name="Fukuda T."/>
            <person name="Manabe T."/>
            <person name="Gomi K."/>
            <person name="Tabuchi M."/>
            <person name="Akimitsu K."/>
            <person name="Kataoka I."/>
        </authorList>
    </citation>
    <scope>NUCLEOTIDE SEQUENCE [LARGE SCALE GENOMIC DNA]</scope>
    <source>
        <strain evidence="3">cv. Fuchu</strain>
    </source>
</reference>
<dbReference type="SUPFAM" id="SSF48452">
    <property type="entry name" value="TPR-like"/>
    <property type="match status" value="1"/>
</dbReference>
<feature type="region of interest" description="Disordered" evidence="1">
    <location>
        <begin position="160"/>
        <end position="229"/>
    </location>
</feature>
<evidence type="ECO:0000256" key="1">
    <source>
        <dbReference type="SAM" id="MobiDB-lite"/>
    </source>
</evidence>
<dbReference type="Proteomes" id="UP000585474">
    <property type="component" value="Unassembled WGS sequence"/>
</dbReference>
<comment type="caution">
    <text evidence="2">The sequence shown here is derived from an EMBL/GenBank/DDBJ whole genome shotgun (WGS) entry which is preliminary data.</text>
</comment>
<gene>
    <name evidence="2" type="ORF">Acr_00g0013440</name>
</gene>
<proteinExistence type="predicted"/>
<dbReference type="Gene3D" id="1.25.40.10">
    <property type="entry name" value="Tetratricopeptide repeat domain"/>
    <property type="match status" value="1"/>
</dbReference>
<evidence type="ECO:0000313" key="3">
    <source>
        <dbReference type="Proteomes" id="UP000585474"/>
    </source>
</evidence>